<protein>
    <recommendedName>
        <fullName evidence="4">PKS/mFAS DH domain-containing protein</fullName>
    </recommendedName>
</protein>
<dbReference type="InterPro" id="IPR050091">
    <property type="entry name" value="PKS_NRPS_Biosynth_Enz"/>
</dbReference>
<name>A0A6G3U2M3_9ACTN</name>
<dbReference type="InterPro" id="IPR049552">
    <property type="entry name" value="PKS_DH_N"/>
</dbReference>
<proteinExistence type="predicted"/>
<dbReference type="Pfam" id="PF14765">
    <property type="entry name" value="PS-DH"/>
    <property type="match status" value="1"/>
</dbReference>
<dbReference type="PROSITE" id="PS52019">
    <property type="entry name" value="PKS_MFAS_DH"/>
    <property type="match status" value="1"/>
</dbReference>
<dbReference type="InterPro" id="IPR042104">
    <property type="entry name" value="PKS_dehydratase_sf"/>
</dbReference>
<dbReference type="EMBL" id="JAAGMU010000838">
    <property type="protein sequence ID" value="NEC80666.1"/>
    <property type="molecule type" value="Genomic_DNA"/>
</dbReference>
<dbReference type="RefSeq" id="WP_164335074.1">
    <property type="nucleotide sequence ID" value="NZ_JAAGMU010000838.1"/>
</dbReference>
<keyword evidence="1" id="KW-0596">Phosphopantetheine</keyword>
<dbReference type="InterPro" id="IPR049551">
    <property type="entry name" value="PKS_DH_C"/>
</dbReference>
<accession>A0A6G3U2M3</accession>
<feature type="non-terminal residue" evidence="5">
    <location>
        <position position="254"/>
    </location>
</feature>
<dbReference type="Pfam" id="PF21089">
    <property type="entry name" value="PKS_DH_N"/>
    <property type="match status" value="1"/>
</dbReference>
<evidence type="ECO:0000259" key="4">
    <source>
        <dbReference type="PROSITE" id="PS52019"/>
    </source>
</evidence>
<organism evidence="5">
    <name type="scientific">Streptomyces sp. SID7958</name>
    <dbReference type="NCBI Taxonomy" id="2706093"/>
    <lineage>
        <taxon>Bacteria</taxon>
        <taxon>Bacillati</taxon>
        <taxon>Actinomycetota</taxon>
        <taxon>Actinomycetes</taxon>
        <taxon>Kitasatosporales</taxon>
        <taxon>Streptomycetaceae</taxon>
        <taxon>Streptomyces</taxon>
    </lineage>
</organism>
<dbReference type="AlphaFoldDB" id="A0A6G3U2M3"/>
<dbReference type="InterPro" id="IPR020807">
    <property type="entry name" value="PKS_DH"/>
</dbReference>
<dbReference type="GO" id="GO:0006633">
    <property type="term" value="P:fatty acid biosynthetic process"/>
    <property type="evidence" value="ECO:0007669"/>
    <property type="project" value="TreeGrafter"/>
</dbReference>
<evidence type="ECO:0000256" key="1">
    <source>
        <dbReference type="ARBA" id="ARBA00022450"/>
    </source>
</evidence>
<keyword evidence="2" id="KW-0597">Phosphoprotein</keyword>
<feature type="domain" description="PKS/mFAS DH" evidence="4">
    <location>
        <begin position="1"/>
        <end position="237"/>
    </location>
</feature>
<feature type="region of interest" description="N-terminal hotdog fold" evidence="3">
    <location>
        <begin position="1"/>
        <end position="85"/>
    </location>
</feature>
<evidence type="ECO:0000256" key="3">
    <source>
        <dbReference type="PROSITE-ProRule" id="PRU01363"/>
    </source>
</evidence>
<dbReference type="PANTHER" id="PTHR43775">
    <property type="entry name" value="FATTY ACID SYNTHASE"/>
    <property type="match status" value="1"/>
</dbReference>
<dbReference type="Gene3D" id="3.10.129.110">
    <property type="entry name" value="Polyketide synthase dehydratase"/>
    <property type="match status" value="1"/>
</dbReference>
<comment type="caution">
    <text evidence="3">Lacks conserved residue(s) required for the propagation of feature annotation.</text>
</comment>
<dbReference type="GO" id="GO:0004312">
    <property type="term" value="F:fatty acid synthase activity"/>
    <property type="evidence" value="ECO:0007669"/>
    <property type="project" value="TreeGrafter"/>
</dbReference>
<feature type="region of interest" description="C-terminal hotdog fold" evidence="3">
    <location>
        <begin position="105"/>
        <end position="237"/>
    </location>
</feature>
<dbReference type="PANTHER" id="PTHR43775:SF37">
    <property type="entry name" value="SI:DKEY-61P9.11"/>
    <property type="match status" value="1"/>
</dbReference>
<evidence type="ECO:0000256" key="2">
    <source>
        <dbReference type="ARBA" id="ARBA00022553"/>
    </source>
</evidence>
<evidence type="ECO:0000313" key="5">
    <source>
        <dbReference type="EMBL" id="NEC80666.1"/>
    </source>
</evidence>
<feature type="non-terminal residue" evidence="5">
    <location>
        <position position="1"/>
    </location>
</feature>
<comment type="caution">
    <text evidence="5">The sequence shown here is derived from an EMBL/GenBank/DDBJ whole genome shotgun (WGS) entry which is preliminary data.</text>
</comment>
<reference evidence="5" key="1">
    <citation type="submission" date="2020-01" db="EMBL/GenBank/DDBJ databases">
        <title>Insect and environment-associated Actinomycetes.</title>
        <authorList>
            <person name="Currrie C."/>
            <person name="Chevrette M."/>
            <person name="Carlson C."/>
            <person name="Stubbendieck R."/>
            <person name="Wendt-Pienkowski E."/>
        </authorList>
    </citation>
    <scope>NUCLEOTIDE SEQUENCE</scope>
    <source>
        <strain evidence="5">SID7958</strain>
    </source>
</reference>
<sequence length="254" mass="26825">GLTWWVDPDAWQVADHRVGDTPVLPGTGALALAAVAAGDEGPLELSGVRWLRPLHADTAQQVRIDTDGPRLTLRRGDTDIATATVRPSTEPPSRLPLDALADHCPRIRPGAELYARFDAAGLHYGPAFRVVDEVRVGDGEALGRLTGTDRPSWSTLVDVAALDGAIQVASVLAGDGELLLPFAAARVVVRPADGPPAWAHVRRTPDGLTVLLAGEDGRELARIEGLVARPAPTGPQTNARPPVSVLVPHWTEAD</sequence>
<dbReference type="InterPro" id="IPR049900">
    <property type="entry name" value="PKS_mFAS_DH"/>
</dbReference>
<gene>
    <name evidence="5" type="ORF">G3I38_15855</name>
</gene>
<dbReference type="SMART" id="SM00826">
    <property type="entry name" value="PKS_DH"/>
    <property type="match status" value="1"/>
</dbReference>